<dbReference type="InterPro" id="IPR056413">
    <property type="entry name" value="TPR_CcmH_CycH"/>
</dbReference>
<evidence type="ECO:0000259" key="1">
    <source>
        <dbReference type="Pfam" id="PF23914"/>
    </source>
</evidence>
<comment type="caution">
    <text evidence="2">The sequence shown here is derived from an EMBL/GenBank/DDBJ whole genome shotgun (WGS) entry which is preliminary data.</text>
</comment>
<dbReference type="AlphaFoldDB" id="A0A9Q2XMC3"/>
<sequence length="667" mass="76083">MTWHQWAEDLRQSPLQAVTDLLRGSADIVPFERASPHDFLLAVLPRSSRILSRALLGEPSSGLIDAKTNADLSAHLDIGLSAWLRVQCEAPLPPARKLGAYVAQVCEALQLPLFFVLPNTLTALQENRIKWLQWLRSLTISAFRDPEYDYWQVLAAQQADDQLQFYWQSFVTEAGRTRSVRYLNLGLLALAKLPLSEDDSLRNIRLQIQALISRYLRRRSLGVCALEEMAHALRGVITRNPSLSSSSYVVFLTETLAQLGDDKLLSVLSMLGMSSSSRSQNYISRIPANAFRLQPPGRPEDTDESIRAIKRSTSLSQAWSIVQREISSHEYFLHKSGDAYYFVRVLDRCARAFCDKYSIRDPEVQARLFQWVHLALRLDPDEPRRWMLWELVLRKVDQPQRAQWVLWEMTRRFPDNVHCRLELARLLLVSRNSEDLIQANNLLQQVLKMDPNNLYAYSTLSQLAISREDWSQALHFAEEGLRIDSVDPSCSLLLASAYARRNGPNDIQTAIDHLQRCVYRDPENSRFEGYLRELQRRQKSEIEGLSPILEDGETASIQTFTPEIDPAWRAFAESLRSWAAASAMEGVYAPAADDAISVERVLPLPQALQHAIARNEWDADVLDSCESSAQQEFPLETRLWRYLQTLQSNSPSSSERDRAKKSCAVMD</sequence>
<organism evidence="2 3">
    <name type="scientific">Pseudomonas aegrilactucae</name>
    <dbReference type="NCBI Taxonomy" id="2854028"/>
    <lineage>
        <taxon>Bacteria</taxon>
        <taxon>Pseudomonadati</taxon>
        <taxon>Pseudomonadota</taxon>
        <taxon>Gammaproteobacteria</taxon>
        <taxon>Pseudomonadales</taxon>
        <taxon>Pseudomonadaceae</taxon>
        <taxon>Pseudomonas</taxon>
    </lineage>
</organism>
<proteinExistence type="predicted"/>
<evidence type="ECO:0000313" key="3">
    <source>
        <dbReference type="Proteomes" id="UP001106592"/>
    </source>
</evidence>
<name>A0A9Q2XMC3_9PSED</name>
<dbReference type="Pfam" id="PF23914">
    <property type="entry name" value="TPR_CcmH_CycH"/>
    <property type="match status" value="1"/>
</dbReference>
<reference evidence="2" key="1">
    <citation type="journal article" date="2022" name="Int. J. Syst. Evol. Microbiol.">
        <title>Pseudomonas aegrilactucae sp. nov. and Pseudomonas morbosilactucae sp. nov., pathogens causing bacterial rot of lettuce in Japan.</title>
        <authorList>
            <person name="Sawada H."/>
            <person name="Fujikawa T."/>
            <person name="Satou M."/>
        </authorList>
    </citation>
    <scope>NUCLEOTIDE SEQUENCE</scope>
    <source>
        <strain evidence="2">MAFF 301350</strain>
    </source>
</reference>
<keyword evidence="3" id="KW-1185">Reference proteome</keyword>
<feature type="domain" description="Cytochrome c-type biogenesis protein H TPR" evidence="1">
    <location>
        <begin position="375"/>
        <end position="474"/>
    </location>
</feature>
<reference evidence="2" key="2">
    <citation type="journal article" date="2023" name="Plant Pathol.">
        <title>Dismantling and reorganizing Pseudomonas marginalis sensu#lato.</title>
        <authorList>
            <person name="Sawada H."/>
            <person name="Fujikawa T."/>
            <person name="Satou M."/>
        </authorList>
    </citation>
    <scope>NUCLEOTIDE SEQUENCE</scope>
    <source>
        <strain evidence="2">MAFF 301350</strain>
    </source>
</reference>
<gene>
    <name evidence="2" type="ORF">KUO17_17850</name>
</gene>
<accession>A0A9Q2XMC3</accession>
<evidence type="ECO:0000313" key="2">
    <source>
        <dbReference type="EMBL" id="MBV6288867.1"/>
    </source>
</evidence>
<protein>
    <recommendedName>
        <fullName evidence="1">Cytochrome c-type biogenesis protein H TPR domain-containing protein</fullName>
    </recommendedName>
</protein>
<dbReference type="EMBL" id="JAHTBI010000064">
    <property type="protein sequence ID" value="MBV6288867.1"/>
    <property type="molecule type" value="Genomic_DNA"/>
</dbReference>
<dbReference type="RefSeq" id="WP_217976854.1">
    <property type="nucleotide sequence ID" value="NZ_JAHTBI010000064.1"/>
</dbReference>
<dbReference type="Proteomes" id="UP001106592">
    <property type="component" value="Unassembled WGS sequence"/>
</dbReference>